<name>A0ABR8PRU5_9CLOT</name>
<dbReference type="RefSeq" id="WP_185966856.1">
    <property type="nucleotide sequence ID" value="NZ_JACSRA010000007.1"/>
</dbReference>
<accession>A0ABR8PRU5</accession>
<dbReference type="Proteomes" id="UP000627781">
    <property type="component" value="Unassembled WGS sequence"/>
</dbReference>
<evidence type="ECO:0000313" key="2">
    <source>
        <dbReference type="Proteomes" id="UP000627781"/>
    </source>
</evidence>
<organism evidence="1 2">
    <name type="scientific">Clostridium cibarium</name>
    <dbReference type="NCBI Taxonomy" id="2762247"/>
    <lineage>
        <taxon>Bacteria</taxon>
        <taxon>Bacillati</taxon>
        <taxon>Bacillota</taxon>
        <taxon>Clostridia</taxon>
        <taxon>Eubacteriales</taxon>
        <taxon>Clostridiaceae</taxon>
        <taxon>Clostridium</taxon>
    </lineage>
</organism>
<reference evidence="1 2" key="1">
    <citation type="submission" date="2020-08" db="EMBL/GenBank/DDBJ databases">
        <title>A Genomic Blueprint of the Chicken Gut Microbiome.</title>
        <authorList>
            <person name="Gilroy R."/>
            <person name="Ravi A."/>
            <person name="Getino M."/>
            <person name="Pursley I."/>
            <person name="Horton D.L."/>
            <person name="Alikhan N.-F."/>
            <person name="Baker D."/>
            <person name="Gharbi K."/>
            <person name="Hall N."/>
            <person name="Watson M."/>
            <person name="Adriaenssens E.M."/>
            <person name="Foster-Nyarko E."/>
            <person name="Jarju S."/>
            <person name="Secka A."/>
            <person name="Antonio M."/>
            <person name="Oren A."/>
            <person name="Chaudhuri R."/>
            <person name="La Ragione R.M."/>
            <person name="Hildebrand F."/>
            <person name="Pallen M.J."/>
        </authorList>
    </citation>
    <scope>NUCLEOTIDE SEQUENCE [LARGE SCALE GENOMIC DNA]</scope>
    <source>
        <strain evidence="1 2">Sa3CVN1</strain>
    </source>
</reference>
<protein>
    <recommendedName>
        <fullName evidence="3">Bacteriocin</fullName>
    </recommendedName>
</protein>
<evidence type="ECO:0000313" key="1">
    <source>
        <dbReference type="EMBL" id="MBD7910886.1"/>
    </source>
</evidence>
<evidence type="ECO:0008006" key="3">
    <source>
        <dbReference type="Google" id="ProtNLM"/>
    </source>
</evidence>
<dbReference type="EMBL" id="JACSRA010000007">
    <property type="protein sequence ID" value="MBD7910886.1"/>
    <property type="molecule type" value="Genomic_DNA"/>
</dbReference>
<proteinExistence type="predicted"/>
<keyword evidence="2" id="KW-1185">Reference proteome</keyword>
<sequence length="45" mass="4984">MWASILKFAGKWGIRGIKWAWKHKGELISAGAAAYQIIQQALGNN</sequence>
<comment type="caution">
    <text evidence="1">The sequence shown here is derived from an EMBL/GenBank/DDBJ whole genome shotgun (WGS) entry which is preliminary data.</text>
</comment>
<gene>
    <name evidence="1" type="ORF">H9661_05905</name>
</gene>